<sequence length="726" mass="83922">MADLNLPPPDQHDEQSDSSSSINDQTHREKLFQNIDQFISLLTNLDQSESSSPPEITESVTAFADLFDVLIVEYESGSKKWIHLEEHESSRFLEFVDRTTNVLKSFSRFHSDQNYAAVINRLSGIQQRAMSILEVEFKSILDDYQTSYDRDQKGKTDEAKTKQKQLSSSASNVHEAPQPELQDQSESQLEEDEFLGYSDEMISNLNKLAKGLISGGHESECTELYFFVRRNAMEENLKLRRFDKFSIDEMQKMQWDPIEKEVSSWTHMFKQFCTSLLPSERRLADAVFNDEKAISNKLFTSLTRIVLLIFLSFAEAVMLTKRSAEKLFKYLDIYETLRDTIPEIEKLISDEGLHQLKSSASLINTMLGESIYNIFLELETSIKTDASKTPVPGGAVHPITRYAMNYLKYACEYSNTLEQIFREHKRIVRPESEFGSDSGSELEHQHSQSNEMSPFQSQLLKIMDLLDANLETKSKLYKDPSLSLIFMMNNGRYILQKTKGTGEIRTLLGDPWVRKRSSDLRIYHTNYKRETWTRLLQCLSHDGLSVNGKVMKPVLKERFKSFNAMFDEIHRTQVTWVVSDEQLQSELRVSISAIVIPAYRSFMGRFSQVFTPGRQTEKYIKYQPEDIETCIEELFDGRTSQQSKKRRRFIMINGSLVNETPPQETYLHSSESDTSLPSIKNIKISLSIHSFNQFPQISPLNSQNPKCFINSTILHQHICYHLFNQE</sequence>
<evidence type="ECO:0000313" key="7">
    <source>
        <dbReference type="Proteomes" id="UP001229421"/>
    </source>
</evidence>
<feature type="region of interest" description="Disordered" evidence="4">
    <location>
        <begin position="1"/>
        <end position="26"/>
    </location>
</feature>
<evidence type="ECO:0000259" key="5">
    <source>
        <dbReference type="Pfam" id="PF03081"/>
    </source>
</evidence>
<dbReference type="PANTHER" id="PTHR12542:SF127">
    <property type="entry name" value="EXOCYST COMPLEX COMPONENT EXO70C1"/>
    <property type="match status" value="1"/>
</dbReference>
<evidence type="ECO:0000256" key="1">
    <source>
        <dbReference type="ARBA" id="ARBA00006756"/>
    </source>
</evidence>
<feature type="compositionally biased region" description="Basic and acidic residues" evidence="4">
    <location>
        <begin position="149"/>
        <end position="161"/>
    </location>
</feature>
<accession>A0AAD8KKT0</accession>
<reference evidence="6" key="1">
    <citation type="journal article" date="2023" name="bioRxiv">
        <title>Improved chromosome-level genome assembly for marigold (Tagetes erecta).</title>
        <authorList>
            <person name="Jiang F."/>
            <person name="Yuan L."/>
            <person name="Wang S."/>
            <person name="Wang H."/>
            <person name="Xu D."/>
            <person name="Wang A."/>
            <person name="Fan W."/>
        </authorList>
    </citation>
    <scope>NUCLEOTIDE SEQUENCE</scope>
    <source>
        <strain evidence="6">WSJ</strain>
        <tissue evidence="6">Leaf</tissue>
    </source>
</reference>
<organism evidence="6 7">
    <name type="scientific">Tagetes erecta</name>
    <name type="common">African marigold</name>
    <dbReference type="NCBI Taxonomy" id="13708"/>
    <lineage>
        <taxon>Eukaryota</taxon>
        <taxon>Viridiplantae</taxon>
        <taxon>Streptophyta</taxon>
        <taxon>Embryophyta</taxon>
        <taxon>Tracheophyta</taxon>
        <taxon>Spermatophyta</taxon>
        <taxon>Magnoliopsida</taxon>
        <taxon>eudicotyledons</taxon>
        <taxon>Gunneridae</taxon>
        <taxon>Pentapetalae</taxon>
        <taxon>asterids</taxon>
        <taxon>campanulids</taxon>
        <taxon>Asterales</taxon>
        <taxon>Asteraceae</taxon>
        <taxon>Asteroideae</taxon>
        <taxon>Heliantheae alliance</taxon>
        <taxon>Tageteae</taxon>
        <taxon>Tagetes</taxon>
    </lineage>
</organism>
<dbReference type="GO" id="GO:0015031">
    <property type="term" value="P:protein transport"/>
    <property type="evidence" value="ECO:0007669"/>
    <property type="project" value="UniProtKB-KW"/>
</dbReference>
<dbReference type="GO" id="GO:0000145">
    <property type="term" value="C:exocyst"/>
    <property type="evidence" value="ECO:0007669"/>
    <property type="project" value="InterPro"/>
</dbReference>
<evidence type="ECO:0000256" key="4">
    <source>
        <dbReference type="SAM" id="MobiDB-lite"/>
    </source>
</evidence>
<feature type="domain" description="Exocyst complex subunit Exo70 C-terminal" evidence="5">
    <location>
        <begin position="263"/>
        <end position="633"/>
    </location>
</feature>
<dbReference type="Proteomes" id="UP001229421">
    <property type="component" value="Unassembled WGS sequence"/>
</dbReference>
<feature type="compositionally biased region" description="Low complexity" evidence="4">
    <location>
        <begin position="178"/>
        <end position="187"/>
    </location>
</feature>
<protein>
    <recommendedName>
        <fullName evidence="3">Exocyst subunit Exo70 family protein</fullName>
    </recommendedName>
</protein>
<evidence type="ECO:0000313" key="6">
    <source>
        <dbReference type="EMBL" id="KAK1423231.1"/>
    </source>
</evidence>
<dbReference type="Gene3D" id="1.20.1280.170">
    <property type="entry name" value="Exocyst complex component Exo70"/>
    <property type="match status" value="1"/>
</dbReference>
<dbReference type="InterPro" id="IPR004140">
    <property type="entry name" value="Exo70"/>
</dbReference>
<gene>
    <name evidence="6" type="ORF">QVD17_18528</name>
</gene>
<keyword evidence="3" id="KW-0653">Protein transport</keyword>
<dbReference type="GO" id="GO:0006887">
    <property type="term" value="P:exocytosis"/>
    <property type="evidence" value="ECO:0007669"/>
    <property type="project" value="UniProtKB-KW"/>
</dbReference>
<dbReference type="InterPro" id="IPR046364">
    <property type="entry name" value="Exo70_C"/>
</dbReference>
<keyword evidence="3" id="KW-0268">Exocytosis</keyword>
<dbReference type="InterPro" id="IPR016159">
    <property type="entry name" value="Cullin_repeat-like_dom_sf"/>
</dbReference>
<comment type="caution">
    <text evidence="6">The sequence shown here is derived from an EMBL/GenBank/DDBJ whole genome shotgun (WGS) entry which is preliminary data.</text>
</comment>
<evidence type="ECO:0000256" key="3">
    <source>
        <dbReference type="RuleBase" id="RU365026"/>
    </source>
</evidence>
<name>A0AAD8KKT0_TARER</name>
<dbReference type="SUPFAM" id="SSF74788">
    <property type="entry name" value="Cullin repeat-like"/>
    <property type="match status" value="1"/>
</dbReference>
<dbReference type="GO" id="GO:0005546">
    <property type="term" value="F:phosphatidylinositol-4,5-bisphosphate binding"/>
    <property type="evidence" value="ECO:0007669"/>
    <property type="project" value="InterPro"/>
</dbReference>
<dbReference type="PANTHER" id="PTHR12542">
    <property type="entry name" value="EXOCYST COMPLEX PROTEIN EXO70"/>
    <property type="match status" value="1"/>
</dbReference>
<dbReference type="Pfam" id="PF20669">
    <property type="entry name" value="Exo70_N"/>
    <property type="match status" value="1"/>
</dbReference>
<dbReference type="EMBL" id="JAUHHV010000005">
    <property type="protein sequence ID" value="KAK1423231.1"/>
    <property type="molecule type" value="Genomic_DNA"/>
</dbReference>
<feature type="region of interest" description="Disordered" evidence="4">
    <location>
        <begin position="431"/>
        <end position="450"/>
    </location>
</feature>
<evidence type="ECO:0000256" key="2">
    <source>
        <dbReference type="ARBA" id="ARBA00022448"/>
    </source>
</evidence>
<keyword evidence="2 3" id="KW-0813">Transport</keyword>
<proteinExistence type="inferred from homology"/>
<dbReference type="Pfam" id="PF03081">
    <property type="entry name" value="Exo70_C"/>
    <property type="match status" value="1"/>
</dbReference>
<feature type="region of interest" description="Disordered" evidence="4">
    <location>
        <begin position="149"/>
        <end position="189"/>
    </location>
</feature>
<keyword evidence="7" id="KW-1185">Reference proteome</keyword>
<comment type="similarity">
    <text evidence="1 3">Belongs to the EXO70 family.</text>
</comment>
<comment type="function">
    <text evidence="3">Component of the exocyst complex.</text>
</comment>
<dbReference type="AlphaFoldDB" id="A0AAD8KKT0"/>